<dbReference type="AlphaFoldDB" id="A0AAN7CDP6"/>
<evidence type="ECO:0000313" key="7">
    <source>
        <dbReference type="Proteomes" id="UP001303760"/>
    </source>
</evidence>
<keyword evidence="5" id="KW-0999">Mitochondrion inner membrane</keyword>
<reference evidence="6" key="1">
    <citation type="journal article" date="2023" name="Mol. Phylogenet. Evol.">
        <title>Genome-scale phylogeny and comparative genomics of the fungal order Sordariales.</title>
        <authorList>
            <person name="Hensen N."/>
            <person name="Bonometti L."/>
            <person name="Westerberg I."/>
            <person name="Brannstrom I.O."/>
            <person name="Guillou S."/>
            <person name="Cros-Aarteil S."/>
            <person name="Calhoun S."/>
            <person name="Haridas S."/>
            <person name="Kuo A."/>
            <person name="Mondo S."/>
            <person name="Pangilinan J."/>
            <person name="Riley R."/>
            <person name="LaButti K."/>
            <person name="Andreopoulos B."/>
            <person name="Lipzen A."/>
            <person name="Chen C."/>
            <person name="Yan M."/>
            <person name="Daum C."/>
            <person name="Ng V."/>
            <person name="Clum A."/>
            <person name="Steindorff A."/>
            <person name="Ohm R.A."/>
            <person name="Martin F."/>
            <person name="Silar P."/>
            <person name="Natvig D.O."/>
            <person name="Lalanne C."/>
            <person name="Gautier V."/>
            <person name="Ament-Velasquez S.L."/>
            <person name="Kruys A."/>
            <person name="Hutchinson M.I."/>
            <person name="Powell A.J."/>
            <person name="Barry K."/>
            <person name="Miller A.N."/>
            <person name="Grigoriev I.V."/>
            <person name="Debuchy R."/>
            <person name="Gladieux P."/>
            <person name="Hiltunen Thoren M."/>
            <person name="Johannesson H."/>
        </authorList>
    </citation>
    <scope>NUCLEOTIDE SEQUENCE</scope>
    <source>
        <strain evidence="6">CBS 532.94</strain>
    </source>
</reference>
<comment type="subcellular location">
    <subcellularLocation>
        <location evidence="1">Membrane</location>
    </subcellularLocation>
    <subcellularLocation>
        <location evidence="5">Mitochondrion inner membrane</location>
        <topology evidence="5">Multi-pass membrane protein</topology>
    </subcellularLocation>
</comment>
<keyword evidence="5" id="KW-0496">Mitochondrion</keyword>
<proteinExistence type="inferred from homology"/>
<keyword evidence="3 5" id="KW-1133">Transmembrane helix</keyword>
<dbReference type="EMBL" id="MU860066">
    <property type="protein sequence ID" value="KAK4239347.1"/>
    <property type="molecule type" value="Genomic_DNA"/>
</dbReference>
<evidence type="ECO:0000313" key="6">
    <source>
        <dbReference type="EMBL" id="KAK4239347.1"/>
    </source>
</evidence>
<dbReference type="InterPro" id="IPR045214">
    <property type="entry name" value="Surf1/Surf4"/>
</dbReference>
<comment type="similarity">
    <text evidence="5">Belongs to the SURF1 family.</text>
</comment>
<accession>A0AAN7CDP6</accession>
<feature type="transmembrane region" description="Helical" evidence="5">
    <location>
        <begin position="288"/>
        <end position="307"/>
    </location>
</feature>
<dbReference type="GO" id="GO:0005743">
    <property type="term" value="C:mitochondrial inner membrane"/>
    <property type="evidence" value="ECO:0007669"/>
    <property type="project" value="UniProtKB-SubCell"/>
</dbReference>
<evidence type="ECO:0000256" key="2">
    <source>
        <dbReference type="ARBA" id="ARBA00022692"/>
    </source>
</evidence>
<keyword evidence="4 5" id="KW-0472">Membrane</keyword>
<name>A0AAN7CDP6_9PEZI</name>
<dbReference type="Pfam" id="PF02104">
    <property type="entry name" value="SURF1"/>
    <property type="match status" value="1"/>
</dbReference>
<evidence type="ECO:0000256" key="3">
    <source>
        <dbReference type="ARBA" id="ARBA00022989"/>
    </source>
</evidence>
<dbReference type="CDD" id="cd06662">
    <property type="entry name" value="SURF1"/>
    <property type="match status" value="1"/>
</dbReference>
<dbReference type="GO" id="GO:0033617">
    <property type="term" value="P:mitochondrial respiratory chain complex IV assembly"/>
    <property type="evidence" value="ECO:0007669"/>
    <property type="project" value="TreeGrafter"/>
</dbReference>
<evidence type="ECO:0000256" key="1">
    <source>
        <dbReference type="ARBA" id="ARBA00004370"/>
    </source>
</evidence>
<comment type="function">
    <text evidence="5">Probably involved in the biogenesis of the COX complex.</text>
</comment>
<protein>
    <recommendedName>
        <fullName evidence="5">SURF1-like protein</fullName>
    </recommendedName>
</protein>
<dbReference type="PANTHER" id="PTHR23427">
    <property type="entry name" value="SURFEIT LOCUS PROTEIN"/>
    <property type="match status" value="1"/>
</dbReference>
<comment type="caution">
    <text evidence="6">The sequence shown here is derived from an EMBL/GenBank/DDBJ whole genome shotgun (WGS) entry which is preliminary data.</text>
</comment>
<keyword evidence="7" id="KW-1185">Reference proteome</keyword>
<evidence type="ECO:0000256" key="4">
    <source>
        <dbReference type="ARBA" id="ARBA00023136"/>
    </source>
</evidence>
<reference evidence="6" key="2">
    <citation type="submission" date="2023-05" db="EMBL/GenBank/DDBJ databases">
        <authorList>
            <consortium name="Lawrence Berkeley National Laboratory"/>
            <person name="Steindorff A."/>
            <person name="Hensen N."/>
            <person name="Bonometti L."/>
            <person name="Westerberg I."/>
            <person name="Brannstrom I.O."/>
            <person name="Guillou S."/>
            <person name="Cros-Aarteil S."/>
            <person name="Calhoun S."/>
            <person name="Haridas S."/>
            <person name="Kuo A."/>
            <person name="Mondo S."/>
            <person name="Pangilinan J."/>
            <person name="Riley R."/>
            <person name="Labutti K."/>
            <person name="Andreopoulos B."/>
            <person name="Lipzen A."/>
            <person name="Chen C."/>
            <person name="Yanf M."/>
            <person name="Daum C."/>
            <person name="Ng V."/>
            <person name="Clum A."/>
            <person name="Ohm R."/>
            <person name="Martin F."/>
            <person name="Silar P."/>
            <person name="Natvig D."/>
            <person name="Lalanne C."/>
            <person name="Gautier V."/>
            <person name="Ament-Velasquez S.L."/>
            <person name="Kruys A."/>
            <person name="Hutchinson M.I."/>
            <person name="Powell A.J."/>
            <person name="Barry K."/>
            <person name="Miller A.N."/>
            <person name="Grigoriev I.V."/>
            <person name="Debuchy R."/>
            <person name="Gladieux P."/>
            <person name="Thoren M.H."/>
            <person name="Johannesson H."/>
        </authorList>
    </citation>
    <scope>NUCLEOTIDE SEQUENCE</scope>
    <source>
        <strain evidence="6">CBS 532.94</strain>
    </source>
</reference>
<dbReference type="PROSITE" id="PS50895">
    <property type="entry name" value="SURF1"/>
    <property type="match status" value="1"/>
</dbReference>
<evidence type="ECO:0000256" key="5">
    <source>
        <dbReference type="RuleBase" id="RU363076"/>
    </source>
</evidence>
<organism evidence="6 7">
    <name type="scientific">Achaetomium macrosporum</name>
    <dbReference type="NCBI Taxonomy" id="79813"/>
    <lineage>
        <taxon>Eukaryota</taxon>
        <taxon>Fungi</taxon>
        <taxon>Dikarya</taxon>
        <taxon>Ascomycota</taxon>
        <taxon>Pezizomycotina</taxon>
        <taxon>Sordariomycetes</taxon>
        <taxon>Sordariomycetidae</taxon>
        <taxon>Sordariales</taxon>
        <taxon>Chaetomiaceae</taxon>
        <taxon>Achaetomium</taxon>
    </lineage>
</organism>
<feature type="transmembrane region" description="Helical" evidence="5">
    <location>
        <begin position="81"/>
        <end position="99"/>
    </location>
</feature>
<gene>
    <name evidence="6" type="ORF">C8A03DRAFT_43037</name>
</gene>
<dbReference type="InterPro" id="IPR002994">
    <property type="entry name" value="Surf1/Shy1"/>
</dbReference>
<dbReference type="PANTHER" id="PTHR23427:SF2">
    <property type="entry name" value="SURFEIT LOCUS PROTEIN 1"/>
    <property type="match status" value="1"/>
</dbReference>
<keyword evidence="2 5" id="KW-0812">Transmembrane</keyword>
<sequence length="324" mass="37362">MAVGRAATCLLRPLQSQQRPIGRTIAKWRQLSASTSRLPLRRRFSSTPRVAKQAADDPGFTSILDNPPELVRTGRRHGPGLIILAIIPITAFILGTWQVKRLQWKTDLIAKCEDRLVRPPLPLPPRVDPDAIADFDYRRVYATGRFRHDQEMLIGPRMRDGEEGYIVVTPLERDGDERAKVLVNRGWVSKKNADQRKRPDGLPRGEVRVEGMLREPWKKNMFTPENRPDKGEFYFPDVKQMAELTGSQPVWIEQTMDPDYFTVLDYQDRGIPIGRPAEVNLRNNHAQYIFTWYGLSLATSIMLYMVVRKPPSDVARRVRMNKHW</sequence>
<dbReference type="Proteomes" id="UP001303760">
    <property type="component" value="Unassembled WGS sequence"/>
</dbReference>